<evidence type="ECO:0000256" key="5">
    <source>
        <dbReference type="ARBA" id="ARBA00022692"/>
    </source>
</evidence>
<keyword evidence="14" id="KW-1185">Reference proteome</keyword>
<comment type="subcellular location">
    <subcellularLocation>
        <location evidence="1">Cell inner membrane</location>
        <topology evidence="1">Multi-pass membrane protein</topology>
    </subcellularLocation>
</comment>
<dbReference type="PANTHER" id="PTHR43653">
    <property type="entry name" value="CYTOCHROME C ASSEMBLY PROTEIN-RELATED"/>
    <property type="match status" value="1"/>
</dbReference>
<dbReference type="InterPro" id="IPR003567">
    <property type="entry name" value="Cyt_c_biogenesis"/>
</dbReference>
<protein>
    <submittedName>
        <fullName evidence="13">Heme chaperone-apocytochrome heme-lyase</fullName>
        <ecNumber evidence="13">4.4.1.-</ecNumber>
    </submittedName>
</protein>
<evidence type="ECO:0000256" key="3">
    <source>
        <dbReference type="ARBA" id="ARBA00022475"/>
    </source>
</evidence>
<sequence>MIVELGAFALILSLMLSVAQTGLSAVGGARRSPVLAGAGQGAAIATFVALLVSFAALIYAFVTSDFSVTNVATNSHTDKPMLYKVAGAWGSHEGSMLLWCLVLTGFGAAMAVFGDSLPPRLRAYAIAVQGGLGVMFLAYTVLASNPLARLLEAPIEGKSLNPLLQDWALAFHPPFLYVGYVGFSVVYSLSMAALIEGRIDAAWARWIRPWTLAAWSMLTVGITLGAFWAYYELGWGGWWFWDPVENASFMPWLIGAALLHSAIVTERRGALPGWTAFLALAAYTFSMLGAFLVRSGVLTSVHAFAVDPTRGVLLLIMMAVAAGAGFLLFGLRAPSLNRGGQFRPISRESAIVLNNILLSTATAVVLLGTLYPLIREAMDGEAVSVGAPFFNLTFTPLMILAFAVLPAGPLLAWKRGDAKGVARKLWVVLALAALLGLIAYAVVQPRKALASGGLVVGFWLIGGALLEIAERLKLARAPFAESLRRAHGLPRGAWGTTLAHAGLGVFVLGASFETAWRVEAAQALSLNGSQPLGAYTVTLTDVVTIEGPNYLAERGIITVTNKAGAEVCRAQPERRFYPTGAQTTSEVAICAKGLDDIYVVMGERRAGEGGKPAWLVRAYVNPWVRLIFLGPLLMAVGGIVSLSDRRVRLGVGRRTGEVVS</sequence>
<feature type="transmembrane region" description="Helical" evidence="10">
    <location>
        <begin position="96"/>
        <end position="114"/>
    </location>
</feature>
<evidence type="ECO:0000256" key="10">
    <source>
        <dbReference type="SAM" id="Phobius"/>
    </source>
</evidence>
<feature type="transmembrane region" description="Helical" evidence="10">
    <location>
        <begin position="425"/>
        <end position="443"/>
    </location>
</feature>
<feature type="transmembrane region" description="Helical" evidence="10">
    <location>
        <begin position="207"/>
        <end position="229"/>
    </location>
</feature>
<reference evidence="13 14" key="1">
    <citation type="journal article" date="2010" name="J. Bacteriol.">
        <title>The genetic basis of laboratory adaptation in Caulobacter crescentus.</title>
        <authorList>
            <person name="Marks M.E."/>
            <person name="Castro-Rojas C.M."/>
            <person name="Teiling C."/>
            <person name="Du L."/>
            <person name="Kapatral V."/>
            <person name="Walunas T.L."/>
            <person name="Crosson S."/>
        </authorList>
    </citation>
    <scope>NUCLEOTIDE SEQUENCE [LARGE SCALE GENOMIC DNA]</scope>
    <source>
        <strain evidence="14">NA1000 / CB15N</strain>
    </source>
</reference>
<dbReference type="Pfam" id="PF01578">
    <property type="entry name" value="Cytochrom_C_asm"/>
    <property type="match status" value="1"/>
</dbReference>
<feature type="transmembrane region" description="Helical" evidence="10">
    <location>
        <begin position="6"/>
        <end position="29"/>
    </location>
</feature>
<keyword evidence="7 10" id="KW-1133">Transmembrane helix</keyword>
<dbReference type="InterPro" id="IPR002541">
    <property type="entry name" value="Cyt_c_assembly"/>
</dbReference>
<feature type="transmembrane region" description="Helical" evidence="10">
    <location>
        <begin position="449"/>
        <end position="469"/>
    </location>
</feature>
<feature type="transmembrane region" description="Helical" evidence="10">
    <location>
        <begin position="623"/>
        <end position="643"/>
    </location>
</feature>
<evidence type="ECO:0000259" key="11">
    <source>
        <dbReference type="Pfam" id="PF01578"/>
    </source>
</evidence>
<dbReference type="InterPro" id="IPR003568">
    <property type="entry name" value="Cyt_c_biogenesis_CcmF"/>
</dbReference>
<dbReference type="OrthoDB" id="9761451at2"/>
<accession>A0A0H3CBM0</accession>
<dbReference type="PRINTS" id="PR01411">
    <property type="entry name" value="CCMFBIOGNSIS"/>
</dbReference>
<evidence type="ECO:0000313" key="14">
    <source>
        <dbReference type="Proteomes" id="UP000001364"/>
    </source>
</evidence>
<dbReference type="Proteomes" id="UP000001364">
    <property type="component" value="Chromosome"/>
</dbReference>
<keyword evidence="6" id="KW-0201">Cytochrome c-type biogenesis</keyword>
<dbReference type="InterPro" id="IPR032523">
    <property type="entry name" value="CcmF_C"/>
</dbReference>
<proteinExistence type="inferred from homology"/>
<feature type="transmembrane region" description="Helical" evidence="10">
    <location>
        <begin position="41"/>
        <end position="62"/>
    </location>
</feature>
<evidence type="ECO:0000256" key="8">
    <source>
        <dbReference type="ARBA" id="ARBA00023136"/>
    </source>
</evidence>
<dbReference type="PATRIC" id="fig|565050.3.peg.2780"/>
<dbReference type="GO" id="GO:0015232">
    <property type="term" value="F:heme transmembrane transporter activity"/>
    <property type="evidence" value="ECO:0007669"/>
    <property type="project" value="InterPro"/>
</dbReference>
<evidence type="ECO:0000259" key="12">
    <source>
        <dbReference type="Pfam" id="PF16327"/>
    </source>
</evidence>
<dbReference type="GeneID" id="7331173"/>
<feature type="transmembrane region" description="Helical" evidence="10">
    <location>
        <begin position="352"/>
        <end position="374"/>
    </location>
</feature>
<dbReference type="PANTHER" id="PTHR43653:SF1">
    <property type="entry name" value="CYTOCHROME C-TYPE BIOGENESIS PROTEIN CCMF"/>
    <property type="match status" value="1"/>
</dbReference>
<dbReference type="SMR" id="A0A0H3CBM0"/>
<feature type="transmembrane region" description="Helical" evidence="10">
    <location>
        <begin position="311"/>
        <end position="331"/>
    </location>
</feature>
<keyword evidence="3" id="KW-1003">Cell membrane</keyword>
<evidence type="ECO:0000256" key="7">
    <source>
        <dbReference type="ARBA" id="ARBA00022989"/>
    </source>
</evidence>
<dbReference type="GO" id="GO:0005886">
    <property type="term" value="C:plasma membrane"/>
    <property type="evidence" value="ECO:0007669"/>
    <property type="project" value="UniProtKB-SubCell"/>
</dbReference>
<feature type="domain" description="Cytochrome c-type biogenesis protein CcmF C-terminal" evidence="12">
    <location>
        <begin position="315"/>
        <end position="645"/>
    </location>
</feature>
<feature type="transmembrane region" description="Helical" evidence="10">
    <location>
        <begin position="394"/>
        <end position="413"/>
    </location>
</feature>
<dbReference type="RefSeq" id="WP_010920601.1">
    <property type="nucleotide sequence ID" value="NC_011916.1"/>
</dbReference>
<keyword evidence="13" id="KW-0456">Lyase</keyword>
<dbReference type="AlphaFoldDB" id="A0A0H3CBM0"/>
<evidence type="ECO:0000256" key="9">
    <source>
        <dbReference type="ARBA" id="ARBA00037230"/>
    </source>
</evidence>
<comment type="function">
    <text evidence="9">Required for the biogenesis of c-type cytochromes. Possible subunit of a heme lyase.</text>
</comment>
<feature type="transmembrane region" description="Helical" evidence="10">
    <location>
        <begin position="277"/>
        <end position="305"/>
    </location>
</feature>
<keyword evidence="5 10" id="KW-0812">Transmembrane</keyword>
<feature type="transmembrane region" description="Helical" evidence="10">
    <location>
        <begin position="249"/>
        <end position="265"/>
    </location>
</feature>
<dbReference type="EMBL" id="CP001340">
    <property type="protein sequence ID" value="ACL96313.1"/>
    <property type="molecule type" value="Genomic_DNA"/>
</dbReference>
<name>A0A0H3CBM0_CAUVN</name>
<feature type="transmembrane region" description="Helical" evidence="10">
    <location>
        <begin position="121"/>
        <end position="142"/>
    </location>
</feature>
<evidence type="ECO:0000256" key="4">
    <source>
        <dbReference type="ARBA" id="ARBA00022519"/>
    </source>
</evidence>
<keyword evidence="8 10" id="KW-0472">Membrane</keyword>
<evidence type="ECO:0000256" key="2">
    <source>
        <dbReference type="ARBA" id="ARBA00009186"/>
    </source>
</evidence>
<evidence type="ECO:0000313" key="13">
    <source>
        <dbReference type="EMBL" id="ACL96313.1"/>
    </source>
</evidence>
<dbReference type="GO" id="GO:0017004">
    <property type="term" value="P:cytochrome complex assembly"/>
    <property type="evidence" value="ECO:0007669"/>
    <property type="project" value="UniProtKB-KW"/>
</dbReference>
<dbReference type="RefSeq" id="YP_002518221.1">
    <property type="nucleotide sequence ID" value="NC_011916.1"/>
</dbReference>
<comment type="similarity">
    <text evidence="2">Belongs to the CcmF/CycK/Ccl1/NrfE/CcsA family.</text>
</comment>
<dbReference type="GO" id="GO:0016829">
    <property type="term" value="F:lyase activity"/>
    <property type="evidence" value="ECO:0007669"/>
    <property type="project" value="UniProtKB-KW"/>
</dbReference>
<dbReference type="NCBIfam" id="NF007691">
    <property type="entry name" value="PRK10369.1"/>
    <property type="match status" value="1"/>
</dbReference>
<organism evidence="13 14">
    <name type="scientific">Caulobacter vibrioides (strain NA1000 / CB15N)</name>
    <name type="common">Caulobacter crescentus</name>
    <dbReference type="NCBI Taxonomy" id="565050"/>
    <lineage>
        <taxon>Bacteria</taxon>
        <taxon>Pseudomonadati</taxon>
        <taxon>Pseudomonadota</taxon>
        <taxon>Alphaproteobacteria</taxon>
        <taxon>Caulobacterales</taxon>
        <taxon>Caulobacteraceae</taxon>
        <taxon>Caulobacter</taxon>
    </lineage>
</organism>
<feature type="transmembrane region" description="Helical" evidence="10">
    <location>
        <begin position="175"/>
        <end position="195"/>
    </location>
</feature>
<dbReference type="EC" id="4.4.1.-" evidence="13"/>
<feature type="domain" description="Cytochrome c assembly protein" evidence="11">
    <location>
        <begin position="89"/>
        <end position="295"/>
    </location>
</feature>
<dbReference type="NCBIfam" id="TIGR00353">
    <property type="entry name" value="nrfE"/>
    <property type="match status" value="1"/>
</dbReference>
<evidence type="ECO:0000256" key="1">
    <source>
        <dbReference type="ARBA" id="ARBA00004429"/>
    </source>
</evidence>
<dbReference type="PRINTS" id="PR01410">
    <property type="entry name" value="CCBIOGENESIS"/>
</dbReference>
<dbReference type="KEGG" id="ccs:CCNA_02848"/>
<dbReference type="GO" id="GO:0020037">
    <property type="term" value="F:heme binding"/>
    <property type="evidence" value="ECO:0007669"/>
    <property type="project" value="InterPro"/>
</dbReference>
<dbReference type="Pfam" id="PF16327">
    <property type="entry name" value="CcmF_C"/>
    <property type="match status" value="1"/>
</dbReference>
<dbReference type="PhylomeDB" id="A0A0H3CBM0"/>
<keyword evidence="4" id="KW-0997">Cell inner membrane</keyword>
<gene>
    <name evidence="13" type="ordered locus">CCNA_02848</name>
</gene>
<dbReference type="HOGENOM" id="CLU_015041_3_0_5"/>
<evidence type="ECO:0000256" key="6">
    <source>
        <dbReference type="ARBA" id="ARBA00022748"/>
    </source>
</evidence>